<name>A0A6F8YVK8_9ACTN</name>
<dbReference type="InterPro" id="IPR036663">
    <property type="entry name" value="Fumarylacetoacetase_C_sf"/>
</dbReference>
<keyword evidence="2" id="KW-1185">Reference proteome</keyword>
<dbReference type="AlphaFoldDB" id="A0A6F8YVK8"/>
<evidence type="ECO:0008006" key="3">
    <source>
        <dbReference type="Google" id="ProtNLM"/>
    </source>
</evidence>
<dbReference type="Proteomes" id="UP000503011">
    <property type="component" value="Chromosome"/>
</dbReference>
<evidence type="ECO:0000313" key="1">
    <source>
        <dbReference type="EMBL" id="BCB90094.1"/>
    </source>
</evidence>
<dbReference type="SUPFAM" id="SSF56529">
    <property type="entry name" value="FAH"/>
    <property type="match status" value="1"/>
</dbReference>
<dbReference type="GO" id="GO:0003824">
    <property type="term" value="F:catalytic activity"/>
    <property type="evidence" value="ECO:0007669"/>
    <property type="project" value="InterPro"/>
</dbReference>
<reference evidence="1 2" key="1">
    <citation type="submission" date="2020-03" db="EMBL/GenBank/DDBJ databases">
        <title>Whole genome shotgun sequence of Phytohabitans suffuscus NBRC 105367.</title>
        <authorList>
            <person name="Komaki H."/>
            <person name="Tamura T."/>
        </authorList>
    </citation>
    <scope>NUCLEOTIDE SEQUENCE [LARGE SCALE GENOMIC DNA]</scope>
    <source>
        <strain evidence="1 2">NBRC 105367</strain>
    </source>
</reference>
<sequence length="65" mass="6811">MVPLSCDYLHARVGPPARRPGQLGQRLEAGHAVLSGSITKAVDIEAGDTVVADFPGFGSVRATFF</sequence>
<dbReference type="RefSeq" id="WP_173162232.1">
    <property type="nucleotide sequence ID" value="NZ_AP022871.1"/>
</dbReference>
<gene>
    <name evidence="1" type="ORF">Psuf_074070</name>
</gene>
<protein>
    <recommendedName>
        <fullName evidence="3">Fumarylacetoacetase-like C-terminal domain-containing protein</fullName>
    </recommendedName>
</protein>
<dbReference type="Gene3D" id="3.90.850.10">
    <property type="entry name" value="Fumarylacetoacetase-like, C-terminal domain"/>
    <property type="match status" value="1"/>
</dbReference>
<dbReference type="EMBL" id="AP022871">
    <property type="protein sequence ID" value="BCB90094.1"/>
    <property type="molecule type" value="Genomic_DNA"/>
</dbReference>
<reference evidence="1 2" key="2">
    <citation type="submission" date="2020-03" db="EMBL/GenBank/DDBJ databases">
        <authorList>
            <person name="Ichikawa N."/>
            <person name="Kimura A."/>
            <person name="Kitahashi Y."/>
            <person name="Uohara A."/>
        </authorList>
    </citation>
    <scope>NUCLEOTIDE SEQUENCE [LARGE SCALE GENOMIC DNA]</scope>
    <source>
        <strain evidence="1 2">NBRC 105367</strain>
    </source>
</reference>
<dbReference type="KEGG" id="psuu:Psuf_074070"/>
<proteinExistence type="predicted"/>
<organism evidence="1 2">
    <name type="scientific">Phytohabitans suffuscus</name>
    <dbReference type="NCBI Taxonomy" id="624315"/>
    <lineage>
        <taxon>Bacteria</taxon>
        <taxon>Bacillati</taxon>
        <taxon>Actinomycetota</taxon>
        <taxon>Actinomycetes</taxon>
        <taxon>Micromonosporales</taxon>
        <taxon>Micromonosporaceae</taxon>
    </lineage>
</organism>
<accession>A0A6F8YVK8</accession>
<evidence type="ECO:0000313" key="2">
    <source>
        <dbReference type="Proteomes" id="UP000503011"/>
    </source>
</evidence>